<dbReference type="Proteomes" id="UP000826656">
    <property type="component" value="Unassembled WGS sequence"/>
</dbReference>
<reference evidence="4 5" key="1">
    <citation type="journal article" date="2021" name="bioRxiv">
        <title>Chromosome-scale and haplotype-resolved genome assembly of a tetraploid potato cultivar.</title>
        <authorList>
            <person name="Sun H."/>
            <person name="Jiao W.-B."/>
            <person name="Krause K."/>
            <person name="Campoy J.A."/>
            <person name="Goel M."/>
            <person name="Folz-Donahue K."/>
            <person name="Kukat C."/>
            <person name="Huettel B."/>
            <person name="Schneeberger K."/>
        </authorList>
    </citation>
    <scope>NUCLEOTIDE SEQUENCE [LARGE SCALE GENOMIC DNA]</scope>
    <source>
        <strain evidence="4">SolTubOtavaFocal</strain>
        <tissue evidence="4">Leaves</tissue>
    </source>
</reference>
<proteinExistence type="predicted"/>
<feature type="coiled-coil region" evidence="1">
    <location>
        <begin position="868"/>
        <end position="902"/>
    </location>
</feature>
<dbReference type="Pfam" id="PF13952">
    <property type="entry name" value="DUF4216"/>
    <property type="match status" value="1"/>
</dbReference>
<evidence type="ECO:0000256" key="1">
    <source>
        <dbReference type="SAM" id="Coils"/>
    </source>
</evidence>
<keyword evidence="5" id="KW-1185">Reference proteome</keyword>
<evidence type="ECO:0000256" key="2">
    <source>
        <dbReference type="SAM" id="MobiDB-lite"/>
    </source>
</evidence>
<accession>A0ABQ7UF98</accession>
<dbReference type="InterPro" id="IPR004242">
    <property type="entry name" value="Transposase_21"/>
</dbReference>
<evidence type="ECO:0000259" key="3">
    <source>
        <dbReference type="Pfam" id="PF13952"/>
    </source>
</evidence>
<dbReference type="EMBL" id="JAIVGD010000019">
    <property type="protein sequence ID" value="KAH0748280.1"/>
    <property type="molecule type" value="Genomic_DNA"/>
</dbReference>
<feature type="domain" description="DUF4216" evidence="3">
    <location>
        <begin position="193"/>
        <end position="265"/>
    </location>
</feature>
<feature type="region of interest" description="Disordered" evidence="2">
    <location>
        <begin position="416"/>
        <end position="441"/>
    </location>
</feature>
<keyword evidence="1" id="KW-0175">Coiled coil</keyword>
<evidence type="ECO:0000313" key="4">
    <source>
        <dbReference type="EMBL" id="KAH0748280.1"/>
    </source>
</evidence>
<dbReference type="Pfam" id="PF02992">
    <property type="entry name" value="Transposase_21"/>
    <property type="match status" value="1"/>
</dbReference>
<gene>
    <name evidence="4" type="ORF">KY290_027512</name>
</gene>
<comment type="caution">
    <text evidence="4">The sequence shown here is derived from an EMBL/GenBank/DDBJ whole genome shotgun (WGS) entry which is preliminary data.</text>
</comment>
<feature type="compositionally biased region" description="Low complexity" evidence="2">
    <location>
        <begin position="417"/>
        <end position="427"/>
    </location>
</feature>
<evidence type="ECO:0000313" key="5">
    <source>
        <dbReference type="Proteomes" id="UP000826656"/>
    </source>
</evidence>
<dbReference type="InterPro" id="IPR004252">
    <property type="entry name" value="Probable_transposase_24"/>
</dbReference>
<dbReference type="InterPro" id="IPR025312">
    <property type="entry name" value="DUF4216"/>
</dbReference>
<protein>
    <recommendedName>
        <fullName evidence="3">DUF4216 domain-containing protein</fullName>
    </recommendedName>
</protein>
<organism evidence="4 5">
    <name type="scientific">Solanum tuberosum</name>
    <name type="common">Potato</name>
    <dbReference type="NCBI Taxonomy" id="4113"/>
    <lineage>
        <taxon>Eukaryota</taxon>
        <taxon>Viridiplantae</taxon>
        <taxon>Streptophyta</taxon>
        <taxon>Embryophyta</taxon>
        <taxon>Tracheophyta</taxon>
        <taxon>Spermatophyta</taxon>
        <taxon>Magnoliopsida</taxon>
        <taxon>eudicotyledons</taxon>
        <taxon>Gunneridae</taxon>
        <taxon>Pentapetalae</taxon>
        <taxon>asterids</taxon>
        <taxon>lamiids</taxon>
        <taxon>Solanales</taxon>
        <taxon>Solanaceae</taxon>
        <taxon>Solanoideae</taxon>
        <taxon>Solaneae</taxon>
        <taxon>Solanum</taxon>
    </lineage>
</organism>
<dbReference type="PANTHER" id="PTHR33499">
    <property type="entry name" value="OS12G0282400 PROTEIN-RELATED"/>
    <property type="match status" value="1"/>
</dbReference>
<name>A0ABQ7UF98_SOLTU</name>
<feature type="compositionally biased region" description="Basic and acidic residues" evidence="2">
    <location>
        <begin position="457"/>
        <end position="480"/>
    </location>
</feature>
<sequence>MRHPADSMAWKKFDELHPSFAAEPRNVRLGLASDGLQPFGMSKTPYSIWPMSLKGSTPDKLDSNDMEDAHFYILKNCDEIQPFLEEFSQIYSETSQQSSDVEWNRKFISWLQKKVAGLYKHDDSKRMEDLLSLSRGPMPYVTRFKGHIVNGYRFHVKEYDQYLKTQNCGVVVVGKTGEEQNHMNYYGELTEVLELQFVGRRRVVLFRCMWFDMYDQKRGVKMDEYGFVSVNRRRYLKINEPFVLASQASQVFYAIDHSNKGWHIVQKVQPRDSFDNLEKKDDNLEELDNSTQVDMNPSKTLKYEMGQTSKIPKQELIQPGALAKGLGQSLKTMSTIRVNAEQRTLIAKNRSYYTTTSKLNKLADNSFHVHPCFEEKEDNAPLHQEAEMNQYTLTSDARGQGQSLRINSEKRTMIGENRNTTTTSSRNKPAKKSILVPPDFNPMEDNDALFLEAEVTRDTQRSDHSQKSPFEFDKSKKVTEVPRVSQRSPFESRKAKKVIGVAQGSKGNQTSPVEYDRAENMTEVYRDVQRSDTSLFKSKKAKKVIEVAKDAMRNETSPVGYDKGEKMTEVYRDVQRSDTSLLKSKKAKKVIEVVEDATRNETSPCEYDRTTKVRGTNICKKVLRLRPGEKLKVTFYQNRAVGPNHTLFTRHLGLLVRDRNMCPLRVHSWMDIEEHKIEHMWAAVTEKFDCDNMNDQRDNVLQHMRKLWNNWRGSLHKNMKSKSLHEVLKDVPIGVDKSDWEWLVKEHFLSDKFKKSSTRNTINRSKLCMPHRTGSKPIREIIYELGGKDGNPPNMATIFFQTRKKGNELVEPETNEKYAEIQELVQSEPSLTNIEVVERCFGPQCKSHAVGFGGGITTKELKGGSTSKAVLLEELKTTRKEKESLQKHIDILESKYDRLESIVVRQHPSPPSPPPGCIPLF</sequence>
<dbReference type="Pfam" id="PF03004">
    <property type="entry name" value="Transposase_24"/>
    <property type="match status" value="1"/>
</dbReference>
<feature type="region of interest" description="Disordered" evidence="2">
    <location>
        <begin position="457"/>
        <end position="513"/>
    </location>
</feature>
<dbReference type="PANTHER" id="PTHR33499:SF35">
    <property type="entry name" value="TRANSPOSASE MUDR PLANT DOMAIN-CONTAINING PROTEIN"/>
    <property type="match status" value="1"/>
</dbReference>